<comment type="caution">
    <text evidence="2">The sequence shown here is derived from an EMBL/GenBank/DDBJ whole genome shotgun (WGS) entry which is preliminary data.</text>
</comment>
<keyword evidence="3" id="KW-1185">Reference proteome</keyword>
<evidence type="ECO:0000313" key="3">
    <source>
        <dbReference type="Proteomes" id="UP001358586"/>
    </source>
</evidence>
<proteinExistence type="predicted"/>
<gene>
    <name evidence="2" type="ORF">PVK06_011366</name>
</gene>
<feature type="region of interest" description="Disordered" evidence="1">
    <location>
        <begin position="1"/>
        <end position="35"/>
    </location>
</feature>
<evidence type="ECO:0000256" key="1">
    <source>
        <dbReference type="SAM" id="MobiDB-lite"/>
    </source>
</evidence>
<dbReference type="Proteomes" id="UP001358586">
    <property type="component" value="Chromosome 4"/>
</dbReference>
<evidence type="ECO:0000313" key="2">
    <source>
        <dbReference type="EMBL" id="KAK5835672.1"/>
    </source>
</evidence>
<sequence length="130" mass="14916">MQENLEANEDEEDLTILRRPQSHIEQEAYPSAEDIDESTFRDLERFTNVDMDGILALSIASRGEWKPEGERDSLERWINKEKKKCISSMKIEIYFAHPITNLCRQAGVVMGTTEQSHCLTMSIIGDTPLQ</sequence>
<dbReference type="EMBL" id="JARKNE010000004">
    <property type="protein sequence ID" value="KAK5835672.1"/>
    <property type="molecule type" value="Genomic_DNA"/>
</dbReference>
<reference evidence="2 3" key="1">
    <citation type="submission" date="2023-03" db="EMBL/GenBank/DDBJ databases">
        <title>WGS of Gossypium arboreum.</title>
        <authorList>
            <person name="Yu D."/>
        </authorList>
    </citation>
    <scope>NUCLEOTIDE SEQUENCE [LARGE SCALE GENOMIC DNA]</scope>
    <source>
        <tissue evidence="2">Leaf</tissue>
    </source>
</reference>
<feature type="compositionally biased region" description="Acidic residues" evidence="1">
    <location>
        <begin position="1"/>
        <end position="14"/>
    </location>
</feature>
<accession>A0ABR0Q9J5</accession>
<organism evidence="2 3">
    <name type="scientific">Gossypium arboreum</name>
    <name type="common">Tree cotton</name>
    <name type="synonym">Gossypium nanking</name>
    <dbReference type="NCBI Taxonomy" id="29729"/>
    <lineage>
        <taxon>Eukaryota</taxon>
        <taxon>Viridiplantae</taxon>
        <taxon>Streptophyta</taxon>
        <taxon>Embryophyta</taxon>
        <taxon>Tracheophyta</taxon>
        <taxon>Spermatophyta</taxon>
        <taxon>Magnoliopsida</taxon>
        <taxon>eudicotyledons</taxon>
        <taxon>Gunneridae</taxon>
        <taxon>Pentapetalae</taxon>
        <taxon>rosids</taxon>
        <taxon>malvids</taxon>
        <taxon>Malvales</taxon>
        <taxon>Malvaceae</taxon>
        <taxon>Malvoideae</taxon>
        <taxon>Gossypium</taxon>
    </lineage>
</organism>
<name>A0ABR0Q9J5_GOSAR</name>
<protein>
    <submittedName>
        <fullName evidence="2">Uncharacterized protein</fullName>
    </submittedName>
</protein>